<dbReference type="RefSeq" id="WP_046140928.1">
    <property type="nucleotide sequence ID" value="NZ_LANJ01000021.1"/>
</dbReference>
<organism evidence="5 6">
    <name type="scientific">Devosia epidermidihirudinis</name>
    <dbReference type="NCBI Taxonomy" id="1293439"/>
    <lineage>
        <taxon>Bacteria</taxon>
        <taxon>Pseudomonadati</taxon>
        <taxon>Pseudomonadota</taxon>
        <taxon>Alphaproteobacteria</taxon>
        <taxon>Hyphomicrobiales</taxon>
        <taxon>Devosiaceae</taxon>
        <taxon>Devosia</taxon>
    </lineage>
</organism>
<comment type="similarity">
    <text evidence="2">Belongs to the HAD-like hydrolase superfamily. CbbY/CbbZ/Gph/YieH family.</text>
</comment>
<dbReference type="STRING" id="1293439.WH87_13965"/>
<evidence type="ECO:0000313" key="6">
    <source>
        <dbReference type="Proteomes" id="UP000033411"/>
    </source>
</evidence>
<dbReference type="PANTHER" id="PTHR46193:SF10">
    <property type="entry name" value="6-PHOSPHOGLUCONATE PHOSPHATASE"/>
    <property type="match status" value="1"/>
</dbReference>
<dbReference type="SFLD" id="SFLDS00003">
    <property type="entry name" value="Haloacid_Dehalogenase"/>
    <property type="match status" value="1"/>
</dbReference>
<dbReference type="SUPFAM" id="SSF56784">
    <property type="entry name" value="HAD-like"/>
    <property type="match status" value="1"/>
</dbReference>
<keyword evidence="5" id="KW-0378">Hydrolase</keyword>
<evidence type="ECO:0000256" key="2">
    <source>
        <dbReference type="ARBA" id="ARBA00006171"/>
    </source>
</evidence>
<keyword evidence="3" id="KW-0479">Metal-binding</keyword>
<reference evidence="5 6" key="1">
    <citation type="submission" date="2015-03" db="EMBL/GenBank/DDBJ databases">
        <authorList>
            <person name="Lepp D."/>
            <person name="Hassan Y.I."/>
            <person name="Li X.-Z."/>
            <person name="Zhou T."/>
        </authorList>
    </citation>
    <scope>NUCLEOTIDE SEQUENCE [LARGE SCALE GENOMIC DNA]</scope>
    <source>
        <strain evidence="5 6">E84</strain>
    </source>
</reference>
<dbReference type="SFLD" id="SFLDG01129">
    <property type="entry name" value="C1.5:_HAD__Beta-PGM__Phosphata"/>
    <property type="match status" value="1"/>
</dbReference>
<sequence>MSVDLIIFDCDGVLVDSEPLSIRVLVNTLAAQGIFVTPDEAFRDYLGRSLATVSASIKDSHGVPLGPTALEAMRHDLFALFQAELKPCPGVADMLTQLDIPFCVASSSMPERIRYSLEITGLLPLFEGRIFSASMVANGKPAPDLFLHTAQAMGVAPQNCLVIEDSPPGIQAAQNAGMPVFAYLGGSHIAPAALRPIIDALKPVQSFDDMQTLPDRIRSLQTEEKAS</sequence>
<dbReference type="AlphaFoldDB" id="A0A0F5Q7F5"/>
<proteinExistence type="inferred from homology"/>
<dbReference type="InterPro" id="IPR006439">
    <property type="entry name" value="HAD-SF_hydro_IA"/>
</dbReference>
<dbReference type="InterPro" id="IPR051600">
    <property type="entry name" value="Beta-PGM-like"/>
</dbReference>
<comment type="caution">
    <text evidence="5">The sequence shown here is derived from an EMBL/GenBank/DDBJ whole genome shotgun (WGS) entry which is preliminary data.</text>
</comment>
<dbReference type="PANTHER" id="PTHR46193">
    <property type="entry name" value="6-PHOSPHOGLUCONATE PHOSPHATASE"/>
    <property type="match status" value="1"/>
</dbReference>
<dbReference type="Gene3D" id="3.40.50.1000">
    <property type="entry name" value="HAD superfamily/HAD-like"/>
    <property type="match status" value="1"/>
</dbReference>
<evidence type="ECO:0000313" key="5">
    <source>
        <dbReference type="EMBL" id="KKC36561.1"/>
    </source>
</evidence>
<gene>
    <name evidence="5" type="ORF">WH87_13965</name>
</gene>
<dbReference type="OrthoDB" id="9797743at2"/>
<dbReference type="NCBIfam" id="TIGR01509">
    <property type="entry name" value="HAD-SF-IA-v3"/>
    <property type="match status" value="1"/>
</dbReference>
<dbReference type="Proteomes" id="UP000033411">
    <property type="component" value="Unassembled WGS sequence"/>
</dbReference>
<keyword evidence="4" id="KW-0460">Magnesium</keyword>
<protein>
    <submittedName>
        <fullName evidence="5">Hydrolase</fullName>
    </submittedName>
</protein>
<evidence type="ECO:0000256" key="4">
    <source>
        <dbReference type="ARBA" id="ARBA00022842"/>
    </source>
</evidence>
<dbReference type="Gene3D" id="1.10.150.240">
    <property type="entry name" value="Putative phosphatase, domain 2"/>
    <property type="match status" value="1"/>
</dbReference>
<name>A0A0F5Q7F5_9HYPH</name>
<dbReference type="InterPro" id="IPR023198">
    <property type="entry name" value="PGP-like_dom2"/>
</dbReference>
<dbReference type="InterPro" id="IPR036412">
    <property type="entry name" value="HAD-like_sf"/>
</dbReference>
<dbReference type="GO" id="GO:0016787">
    <property type="term" value="F:hydrolase activity"/>
    <property type="evidence" value="ECO:0007669"/>
    <property type="project" value="UniProtKB-KW"/>
</dbReference>
<accession>A0A0F5Q7F5</accession>
<dbReference type="GO" id="GO:0046872">
    <property type="term" value="F:metal ion binding"/>
    <property type="evidence" value="ECO:0007669"/>
    <property type="project" value="UniProtKB-KW"/>
</dbReference>
<dbReference type="PATRIC" id="fig|1293439.3.peg.2529"/>
<evidence type="ECO:0000256" key="1">
    <source>
        <dbReference type="ARBA" id="ARBA00001946"/>
    </source>
</evidence>
<dbReference type="CDD" id="cd07526">
    <property type="entry name" value="HAD_BPGM_like"/>
    <property type="match status" value="1"/>
</dbReference>
<dbReference type="EMBL" id="LANJ01000021">
    <property type="protein sequence ID" value="KKC36561.1"/>
    <property type="molecule type" value="Genomic_DNA"/>
</dbReference>
<dbReference type="Pfam" id="PF00702">
    <property type="entry name" value="Hydrolase"/>
    <property type="match status" value="1"/>
</dbReference>
<keyword evidence="6" id="KW-1185">Reference proteome</keyword>
<comment type="cofactor">
    <cofactor evidence="1">
        <name>Mg(2+)</name>
        <dbReference type="ChEBI" id="CHEBI:18420"/>
    </cofactor>
</comment>
<evidence type="ECO:0000256" key="3">
    <source>
        <dbReference type="ARBA" id="ARBA00022723"/>
    </source>
</evidence>
<dbReference type="InterPro" id="IPR023214">
    <property type="entry name" value="HAD_sf"/>
</dbReference>